<sequence>MNKQAIPWTLREFKLVPDYHHLLRSSHHFTLLLLEDKLHLAPLRPDLQKVLDIGTGTGIWAIDFANEHPHVEVVATEISPIQPSWVPSNLRL</sequence>
<organism evidence="1">
    <name type="scientific">Fusarium clavum</name>
    <dbReference type="NCBI Taxonomy" id="2594811"/>
    <lineage>
        <taxon>Eukaryota</taxon>
        <taxon>Fungi</taxon>
        <taxon>Dikarya</taxon>
        <taxon>Ascomycota</taxon>
        <taxon>Pezizomycotina</taxon>
        <taxon>Sordariomycetes</taxon>
        <taxon>Hypocreomycetidae</taxon>
        <taxon>Hypocreales</taxon>
        <taxon>Nectriaceae</taxon>
        <taxon>Fusarium</taxon>
        <taxon>Fusarium incarnatum-equiseti species complex</taxon>
    </lineage>
</organism>
<dbReference type="Gene3D" id="3.40.50.150">
    <property type="entry name" value="Vaccinia Virus protein VP39"/>
    <property type="match status" value="1"/>
</dbReference>
<name>A0A090MIA5_9HYPO</name>
<gene>
    <name evidence="1" type="ORF">BN850_0111300</name>
</gene>
<dbReference type="CDD" id="cd02440">
    <property type="entry name" value="AdoMet_MTases"/>
    <property type="match status" value="1"/>
</dbReference>
<reference evidence="1" key="1">
    <citation type="submission" date="2013-05" db="EMBL/GenBank/DDBJ databases">
        <title>Draft genome sequences of six wheat associated Fusarium spp. isolates.</title>
        <authorList>
            <person name="Moolhuijzen P.M."/>
            <person name="Manners J.M."/>
            <person name="Wilcox S."/>
            <person name="Bellgard M.I."/>
            <person name="Gardiner D.M."/>
        </authorList>
    </citation>
    <scope>NUCLEOTIDE SEQUENCE</scope>
    <source>
        <strain evidence="1">CS3069</strain>
    </source>
</reference>
<protein>
    <submittedName>
        <fullName evidence="1">WGS project CBMI000000000 data, contig CS3069_c003824</fullName>
    </submittedName>
</protein>
<dbReference type="Pfam" id="PF13489">
    <property type="entry name" value="Methyltransf_23"/>
    <property type="match status" value="1"/>
</dbReference>
<accession>A0A090MIA5</accession>
<comment type="caution">
    <text evidence="1">The sequence shown here is derived from an EMBL/GenBank/DDBJ whole genome shotgun (WGS) entry which is preliminary data.</text>
</comment>
<dbReference type="InterPro" id="IPR029063">
    <property type="entry name" value="SAM-dependent_MTases_sf"/>
</dbReference>
<dbReference type="AlphaFoldDB" id="A0A090MIA5"/>
<dbReference type="SUPFAM" id="SSF53335">
    <property type="entry name" value="S-adenosyl-L-methionine-dependent methyltransferases"/>
    <property type="match status" value="1"/>
</dbReference>
<dbReference type="EMBL" id="CBMI010003822">
    <property type="protein sequence ID" value="CEG05395.1"/>
    <property type="molecule type" value="Genomic_DNA"/>
</dbReference>
<proteinExistence type="predicted"/>
<evidence type="ECO:0000313" key="1">
    <source>
        <dbReference type="EMBL" id="CEG05395.1"/>
    </source>
</evidence>